<keyword evidence="1" id="KW-1133">Transmembrane helix</keyword>
<protein>
    <submittedName>
        <fullName evidence="2">Uncharacterized protein</fullName>
    </submittedName>
</protein>
<organism evidence="2 3">
    <name type="scientific">Trema orientale</name>
    <name type="common">Charcoal tree</name>
    <name type="synonym">Celtis orientalis</name>
    <dbReference type="NCBI Taxonomy" id="63057"/>
    <lineage>
        <taxon>Eukaryota</taxon>
        <taxon>Viridiplantae</taxon>
        <taxon>Streptophyta</taxon>
        <taxon>Embryophyta</taxon>
        <taxon>Tracheophyta</taxon>
        <taxon>Spermatophyta</taxon>
        <taxon>Magnoliopsida</taxon>
        <taxon>eudicotyledons</taxon>
        <taxon>Gunneridae</taxon>
        <taxon>Pentapetalae</taxon>
        <taxon>rosids</taxon>
        <taxon>fabids</taxon>
        <taxon>Rosales</taxon>
        <taxon>Cannabaceae</taxon>
        <taxon>Trema</taxon>
    </lineage>
</organism>
<name>A0A2P5FZP2_TREOI</name>
<sequence>MDPQLLVSDHITTTREWDMAKLDQVFIEDDKQKILSIPLSSFPGPDRLVWHPVSSGTYLVKSRYHLATAFADNASSLNSAPMVTWWRKFWSLKLPPEVKFLPGVPITMPSLLLLAFFVERSLLLLAVLVATLLGNQ</sequence>
<keyword evidence="3" id="KW-1185">Reference proteome</keyword>
<reference evidence="3" key="1">
    <citation type="submission" date="2016-06" db="EMBL/GenBank/DDBJ databases">
        <title>Parallel loss of symbiosis genes in relatives of nitrogen-fixing non-legume Parasponia.</title>
        <authorList>
            <person name="Van Velzen R."/>
            <person name="Holmer R."/>
            <person name="Bu F."/>
            <person name="Rutten L."/>
            <person name="Van Zeijl A."/>
            <person name="Liu W."/>
            <person name="Santuari L."/>
            <person name="Cao Q."/>
            <person name="Sharma T."/>
            <person name="Shen D."/>
            <person name="Roswanjaya Y."/>
            <person name="Wardhani T."/>
            <person name="Kalhor M.S."/>
            <person name="Jansen J."/>
            <person name="Van den Hoogen J."/>
            <person name="Gungor B."/>
            <person name="Hartog M."/>
            <person name="Hontelez J."/>
            <person name="Verver J."/>
            <person name="Yang W.-C."/>
            <person name="Schijlen E."/>
            <person name="Repin R."/>
            <person name="Schilthuizen M."/>
            <person name="Schranz E."/>
            <person name="Heidstra R."/>
            <person name="Miyata K."/>
            <person name="Fedorova E."/>
            <person name="Kohlen W."/>
            <person name="Bisseling T."/>
            <person name="Smit S."/>
            <person name="Geurts R."/>
        </authorList>
    </citation>
    <scope>NUCLEOTIDE SEQUENCE [LARGE SCALE GENOMIC DNA]</scope>
    <source>
        <strain evidence="3">cv. RG33-2</strain>
    </source>
</reference>
<evidence type="ECO:0000313" key="2">
    <source>
        <dbReference type="EMBL" id="POO03229.1"/>
    </source>
</evidence>
<feature type="transmembrane region" description="Helical" evidence="1">
    <location>
        <begin position="111"/>
        <end position="133"/>
    </location>
</feature>
<dbReference type="OrthoDB" id="1742963at2759"/>
<dbReference type="InParanoid" id="A0A2P5FZP2"/>
<keyword evidence="1" id="KW-0472">Membrane</keyword>
<evidence type="ECO:0000256" key="1">
    <source>
        <dbReference type="SAM" id="Phobius"/>
    </source>
</evidence>
<gene>
    <name evidence="2" type="ORF">TorRG33x02_012900</name>
</gene>
<dbReference type="AlphaFoldDB" id="A0A2P5FZP2"/>
<keyword evidence="1" id="KW-0812">Transmembrane</keyword>
<proteinExistence type="predicted"/>
<accession>A0A2P5FZP2</accession>
<evidence type="ECO:0000313" key="3">
    <source>
        <dbReference type="Proteomes" id="UP000237000"/>
    </source>
</evidence>
<comment type="caution">
    <text evidence="2">The sequence shown here is derived from an EMBL/GenBank/DDBJ whole genome shotgun (WGS) entry which is preliminary data.</text>
</comment>
<dbReference type="Proteomes" id="UP000237000">
    <property type="component" value="Unassembled WGS sequence"/>
</dbReference>
<dbReference type="EMBL" id="JXTC01000003">
    <property type="protein sequence ID" value="POO03229.1"/>
    <property type="molecule type" value="Genomic_DNA"/>
</dbReference>